<keyword evidence="2" id="KW-0040">ANK repeat</keyword>
<evidence type="ECO:0000256" key="1">
    <source>
        <dbReference type="ARBA" id="ARBA00022737"/>
    </source>
</evidence>
<dbReference type="Proteomes" id="UP000828251">
    <property type="component" value="Unassembled WGS sequence"/>
</dbReference>
<comment type="caution">
    <text evidence="3">The sequence shown here is derived from an EMBL/GenBank/DDBJ whole genome shotgun (WGS) entry which is preliminary data.</text>
</comment>
<evidence type="ECO:0000256" key="2">
    <source>
        <dbReference type="ARBA" id="ARBA00023043"/>
    </source>
</evidence>
<sequence length="310" mass="34845">MGRKLYDEAVQGNKVSLLNLLLEDALLLDRFISSCYPGIPLQVAIMLVISTSLMKFSLKSQRTRFSKVINTCINYKKLKFYPPLKNFSGFAPEVNLDMCLVCDLDGGLCLVCDLDGRNPLHIAAMKELIHARPWVAQLLMRKNYDPNNIFHIAIAAKQIEVCSDPRALNWDVSCEKEDGFTAVYLLSQIQRDVKEEIVESFGRMGATHAKDKSFGRMGATHAKDKPLSNGQLKAIRTKILLSTCDQSNSIPKPKKRKDGKRLVKSNADWLERKCDTLMSVASLLAAMAYQWGVNPPSVVWQYNSTDNKID</sequence>
<dbReference type="GO" id="GO:0005886">
    <property type="term" value="C:plasma membrane"/>
    <property type="evidence" value="ECO:0007669"/>
    <property type="project" value="TreeGrafter"/>
</dbReference>
<dbReference type="PANTHER" id="PTHR24186">
    <property type="entry name" value="PROTEIN PHOSPHATASE 1 REGULATORY SUBUNIT"/>
    <property type="match status" value="1"/>
</dbReference>
<dbReference type="OrthoDB" id="982794at2759"/>
<dbReference type="PANTHER" id="PTHR24186:SF37">
    <property type="entry name" value="PGG DOMAIN-CONTAINING PROTEIN"/>
    <property type="match status" value="1"/>
</dbReference>
<evidence type="ECO:0008006" key="5">
    <source>
        <dbReference type="Google" id="ProtNLM"/>
    </source>
</evidence>
<evidence type="ECO:0000313" key="3">
    <source>
        <dbReference type="EMBL" id="KAH1057352.1"/>
    </source>
</evidence>
<dbReference type="EMBL" id="JAIQCV010000010">
    <property type="protein sequence ID" value="KAH1057352.1"/>
    <property type="molecule type" value="Genomic_DNA"/>
</dbReference>
<reference evidence="3 4" key="1">
    <citation type="journal article" date="2021" name="Plant Biotechnol. J.">
        <title>Multi-omics assisted identification of the key and species-specific regulatory components of drought-tolerant mechanisms in Gossypium stocksii.</title>
        <authorList>
            <person name="Yu D."/>
            <person name="Ke L."/>
            <person name="Zhang D."/>
            <person name="Wu Y."/>
            <person name="Sun Y."/>
            <person name="Mei J."/>
            <person name="Sun J."/>
            <person name="Sun Y."/>
        </authorList>
    </citation>
    <scope>NUCLEOTIDE SEQUENCE [LARGE SCALE GENOMIC DNA]</scope>
    <source>
        <strain evidence="4">cv. E1</strain>
        <tissue evidence="3">Leaf</tissue>
    </source>
</reference>
<evidence type="ECO:0000313" key="4">
    <source>
        <dbReference type="Proteomes" id="UP000828251"/>
    </source>
</evidence>
<name>A0A9D3ZRG8_9ROSI</name>
<dbReference type="SUPFAM" id="SSF48403">
    <property type="entry name" value="Ankyrin repeat"/>
    <property type="match status" value="1"/>
</dbReference>
<keyword evidence="1" id="KW-0677">Repeat</keyword>
<gene>
    <name evidence="3" type="ORF">J1N35_035417</name>
</gene>
<keyword evidence="4" id="KW-1185">Reference proteome</keyword>
<dbReference type="AlphaFoldDB" id="A0A9D3ZRG8"/>
<organism evidence="3 4">
    <name type="scientific">Gossypium stocksii</name>
    <dbReference type="NCBI Taxonomy" id="47602"/>
    <lineage>
        <taxon>Eukaryota</taxon>
        <taxon>Viridiplantae</taxon>
        <taxon>Streptophyta</taxon>
        <taxon>Embryophyta</taxon>
        <taxon>Tracheophyta</taxon>
        <taxon>Spermatophyta</taxon>
        <taxon>Magnoliopsida</taxon>
        <taxon>eudicotyledons</taxon>
        <taxon>Gunneridae</taxon>
        <taxon>Pentapetalae</taxon>
        <taxon>rosids</taxon>
        <taxon>malvids</taxon>
        <taxon>Malvales</taxon>
        <taxon>Malvaceae</taxon>
        <taxon>Malvoideae</taxon>
        <taxon>Gossypium</taxon>
    </lineage>
</organism>
<protein>
    <recommendedName>
        <fullName evidence="5">PGG domain-containing protein</fullName>
    </recommendedName>
</protein>
<accession>A0A9D3ZRG8</accession>
<proteinExistence type="predicted"/>
<dbReference type="InterPro" id="IPR036770">
    <property type="entry name" value="Ankyrin_rpt-contain_sf"/>
</dbReference>